<name>A0A3N4L8X0_9PEZI</name>
<evidence type="ECO:0000313" key="2">
    <source>
        <dbReference type="EMBL" id="RPB17921.1"/>
    </source>
</evidence>
<evidence type="ECO:0000313" key="4">
    <source>
        <dbReference type="Proteomes" id="UP000267821"/>
    </source>
</evidence>
<evidence type="ECO:0000259" key="1">
    <source>
        <dbReference type="Pfam" id="PF12770"/>
    </source>
</evidence>
<organism evidence="3 4">
    <name type="scientific">Terfezia boudieri ATCC MYA-4762</name>
    <dbReference type="NCBI Taxonomy" id="1051890"/>
    <lineage>
        <taxon>Eukaryota</taxon>
        <taxon>Fungi</taxon>
        <taxon>Dikarya</taxon>
        <taxon>Ascomycota</taxon>
        <taxon>Pezizomycotina</taxon>
        <taxon>Pezizomycetes</taxon>
        <taxon>Pezizales</taxon>
        <taxon>Pezizaceae</taxon>
        <taxon>Terfezia</taxon>
    </lineage>
</organism>
<protein>
    <recommendedName>
        <fullName evidence="1">CHAT domain-containing protein</fullName>
    </recommendedName>
</protein>
<proteinExistence type="predicted"/>
<dbReference type="OrthoDB" id="9991317at2759"/>
<gene>
    <name evidence="3" type="ORF">L211DRAFT_440988</name>
    <name evidence="2" type="ORF">L211DRAFT_889755</name>
</gene>
<dbReference type="Proteomes" id="UP000267821">
    <property type="component" value="Unassembled WGS sequence"/>
</dbReference>
<feature type="domain" description="CHAT" evidence="1">
    <location>
        <begin position="335"/>
        <end position="623"/>
    </location>
</feature>
<dbReference type="AlphaFoldDB" id="A0A3N4L8X0"/>
<feature type="non-terminal residue" evidence="3">
    <location>
        <position position="1"/>
    </location>
</feature>
<dbReference type="STRING" id="1051890.A0A3N4L8X0"/>
<dbReference type="Pfam" id="PF12770">
    <property type="entry name" value="CHAT"/>
    <property type="match status" value="1"/>
</dbReference>
<sequence length="624" mass="69473">PENHPDQAVILGNLGNRLSDRYHRTGNLQDLDSAIVRTEEALEATPEDYPDRATWLNNLGEHLNCRYRRTGILQGLEASLASHFASWEVLTAPMLIRLRAALRAAKMLVFYPSVKNLPRACFLLHNAMHLLPLVTVRSLGREDQQHILGQLTGLASLAASVSLEVGEPPLEALRLQELGRSVTNGQLLDYRSDISDLMGHHPKLAEEFGSLRQELDSPFAIPSEKSSDMSVKQHLEAQQSAIRRRKKVVKDLDDILLKIRQKPGFENFLRPASEAFFLSAAHEGPIVVLNVTELRSDAIIITRTEVKSIPLQNLSHDSLVKYCGTSTSDNKAMREVLEWLWKGAVQPVLLKLGFYPQEVNPLPRIWWIGVGLMVKAPIHAAAKFKKGRVHMTTHQYCVPSYTSTMRALQFSRSRKLHFQQNSSLLLVTMPTTPGASSLTGVTEEANGIKESLRHYSTVQILERPCAGRVLQVLPHCSIAHFACHGLSLMNPADSHLLLLKEPIPHDPHTEEVGKLRVKDIAALKLPQARLAYLSACSTAESTSSSLVDEVTHIVSSFHIAGFSHVIGTLWPSNDQACQKMAVDFYSMLSKTDDVALSYRTAIMGLMKEKPLQPLYWAPFIHFGA</sequence>
<dbReference type="EMBL" id="ML121864">
    <property type="protein sequence ID" value="RPB17922.1"/>
    <property type="molecule type" value="Genomic_DNA"/>
</dbReference>
<dbReference type="Gene3D" id="1.25.40.10">
    <property type="entry name" value="Tetratricopeptide repeat domain"/>
    <property type="match status" value="1"/>
</dbReference>
<keyword evidence="4" id="KW-1185">Reference proteome</keyword>
<dbReference type="EMBL" id="ML121865">
    <property type="protein sequence ID" value="RPB17921.1"/>
    <property type="molecule type" value="Genomic_DNA"/>
</dbReference>
<evidence type="ECO:0000313" key="3">
    <source>
        <dbReference type="EMBL" id="RPB17922.1"/>
    </source>
</evidence>
<reference evidence="3 4" key="1">
    <citation type="journal article" date="2018" name="Nat. Ecol. Evol.">
        <title>Pezizomycetes genomes reveal the molecular basis of ectomycorrhizal truffle lifestyle.</title>
        <authorList>
            <person name="Murat C."/>
            <person name="Payen T."/>
            <person name="Noel B."/>
            <person name="Kuo A."/>
            <person name="Morin E."/>
            <person name="Chen J."/>
            <person name="Kohler A."/>
            <person name="Krizsan K."/>
            <person name="Balestrini R."/>
            <person name="Da Silva C."/>
            <person name="Montanini B."/>
            <person name="Hainaut M."/>
            <person name="Levati E."/>
            <person name="Barry K.W."/>
            <person name="Belfiori B."/>
            <person name="Cichocki N."/>
            <person name="Clum A."/>
            <person name="Dockter R.B."/>
            <person name="Fauchery L."/>
            <person name="Guy J."/>
            <person name="Iotti M."/>
            <person name="Le Tacon F."/>
            <person name="Lindquist E.A."/>
            <person name="Lipzen A."/>
            <person name="Malagnac F."/>
            <person name="Mello A."/>
            <person name="Molinier V."/>
            <person name="Miyauchi S."/>
            <person name="Poulain J."/>
            <person name="Riccioni C."/>
            <person name="Rubini A."/>
            <person name="Sitrit Y."/>
            <person name="Splivallo R."/>
            <person name="Traeger S."/>
            <person name="Wang M."/>
            <person name="Zifcakova L."/>
            <person name="Wipf D."/>
            <person name="Zambonelli A."/>
            <person name="Paolocci F."/>
            <person name="Nowrousian M."/>
            <person name="Ottonello S."/>
            <person name="Baldrian P."/>
            <person name="Spatafora J.W."/>
            <person name="Henrissat B."/>
            <person name="Nagy L.G."/>
            <person name="Aury J.M."/>
            <person name="Wincker P."/>
            <person name="Grigoriev I.V."/>
            <person name="Bonfante P."/>
            <person name="Martin F.M."/>
        </authorList>
    </citation>
    <scope>NUCLEOTIDE SEQUENCE [LARGE SCALE GENOMIC DNA]</scope>
    <source>
        <strain evidence="3 4">ATCC MYA-4762</strain>
    </source>
</reference>
<accession>A0A3N4L8X0</accession>
<dbReference type="InterPro" id="IPR024983">
    <property type="entry name" value="CHAT_dom"/>
</dbReference>
<dbReference type="InterPro" id="IPR011990">
    <property type="entry name" value="TPR-like_helical_dom_sf"/>
</dbReference>